<dbReference type="RefSeq" id="WP_006785822.1">
    <property type="nucleotide sequence ID" value="NZ_CABJBH010000003.1"/>
</dbReference>
<dbReference type="Proteomes" id="UP000487649">
    <property type="component" value="Unassembled WGS sequence"/>
</dbReference>
<dbReference type="InterPro" id="IPR051599">
    <property type="entry name" value="Cell_Envelope_Assoc"/>
</dbReference>
<dbReference type="Pfam" id="PF02698">
    <property type="entry name" value="DUF218"/>
    <property type="match status" value="1"/>
</dbReference>
<proteinExistence type="predicted"/>
<dbReference type="InterPro" id="IPR014729">
    <property type="entry name" value="Rossmann-like_a/b/a_fold"/>
</dbReference>
<dbReference type="GO" id="GO:0000270">
    <property type="term" value="P:peptidoglycan metabolic process"/>
    <property type="evidence" value="ECO:0007669"/>
    <property type="project" value="TreeGrafter"/>
</dbReference>
<accession>A0A173RPY7</accession>
<dbReference type="EMBL" id="WMQE01000016">
    <property type="protein sequence ID" value="MTK21407.1"/>
    <property type="molecule type" value="Genomic_DNA"/>
</dbReference>
<reference evidence="2 3" key="1">
    <citation type="journal article" date="2019" name="Nat. Med.">
        <title>A library of human gut bacterial isolates paired with longitudinal multiomics data enables mechanistic microbiome research.</title>
        <authorList>
            <person name="Poyet M."/>
            <person name="Groussin M."/>
            <person name="Gibbons S.M."/>
            <person name="Avila-Pacheco J."/>
            <person name="Jiang X."/>
            <person name="Kearney S.M."/>
            <person name="Perrotta A.R."/>
            <person name="Berdy B."/>
            <person name="Zhao S."/>
            <person name="Lieberman T.D."/>
            <person name="Swanson P.K."/>
            <person name="Smith M."/>
            <person name="Roesemann S."/>
            <person name="Alexander J.E."/>
            <person name="Rich S.A."/>
            <person name="Livny J."/>
            <person name="Vlamakis H."/>
            <person name="Clish C."/>
            <person name="Bullock K."/>
            <person name="Deik A."/>
            <person name="Scott J."/>
            <person name="Pierce K.A."/>
            <person name="Xavier R.J."/>
            <person name="Alm E.J."/>
        </authorList>
    </citation>
    <scope>NUCLEOTIDE SEQUENCE [LARGE SCALE GENOMIC DNA]</scope>
    <source>
        <strain evidence="2 3">BIOML-A198</strain>
    </source>
</reference>
<protein>
    <submittedName>
        <fullName evidence="2">YdcF family protein</fullName>
    </submittedName>
</protein>
<dbReference type="Gene3D" id="3.40.50.620">
    <property type="entry name" value="HUPs"/>
    <property type="match status" value="1"/>
</dbReference>
<comment type="caution">
    <text evidence="2">The sequence shown here is derived from an EMBL/GenBank/DDBJ whole genome shotgun (WGS) entry which is preliminary data.</text>
</comment>
<feature type="domain" description="DUF218" evidence="1">
    <location>
        <begin position="35"/>
        <end position="157"/>
    </location>
</feature>
<dbReference type="GO" id="GO:0005886">
    <property type="term" value="C:plasma membrane"/>
    <property type="evidence" value="ECO:0007669"/>
    <property type="project" value="TreeGrafter"/>
</dbReference>
<organism evidence="2 3">
    <name type="scientific">Turicibacter sanguinis</name>
    <dbReference type="NCBI Taxonomy" id="154288"/>
    <lineage>
        <taxon>Bacteria</taxon>
        <taxon>Bacillati</taxon>
        <taxon>Bacillota</taxon>
        <taxon>Erysipelotrichia</taxon>
        <taxon>Erysipelotrichales</taxon>
        <taxon>Turicibacteraceae</taxon>
        <taxon>Turicibacter</taxon>
    </lineage>
</organism>
<dbReference type="InterPro" id="IPR003848">
    <property type="entry name" value="DUF218"/>
</dbReference>
<evidence type="ECO:0000313" key="2">
    <source>
        <dbReference type="EMBL" id="MTK21407.1"/>
    </source>
</evidence>
<dbReference type="OrthoDB" id="9782395at2"/>
<dbReference type="PANTHER" id="PTHR30336:SF4">
    <property type="entry name" value="ENVELOPE BIOGENESIS FACTOR ELYC"/>
    <property type="match status" value="1"/>
</dbReference>
<dbReference type="GeneID" id="60059360"/>
<dbReference type="AlphaFoldDB" id="A0A173RPY7"/>
<sequence>MSNILIAWVTYTIVLHLEMNSSLHEELEADINQLIILGSLLHSNEVSTTLRSRLEKGALLLHENPQLRVIVTGGNGTDLKLPEAHIMKNVLIEEFGISEDRIIVEDLARNTFENLLFCKPLIKEERVAIVTSEFHSIRTRLLAHRLHLNCQLIGAKTDSRKRYKWELREQLALVKSLFLDREKR</sequence>
<evidence type="ECO:0000259" key="1">
    <source>
        <dbReference type="Pfam" id="PF02698"/>
    </source>
</evidence>
<dbReference type="CDD" id="cd06259">
    <property type="entry name" value="YdcF-like"/>
    <property type="match status" value="1"/>
</dbReference>
<dbReference type="PANTHER" id="PTHR30336">
    <property type="entry name" value="INNER MEMBRANE PROTEIN, PROBABLE PERMEASE"/>
    <property type="match status" value="1"/>
</dbReference>
<gene>
    <name evidence="2" type="ORF">GMA92_08235</name>
</gene>
<dbReference type="GO" id="GO:0043164">
    <property type="term" value="P:Gram-negative-bacterium-type cell wall biogenesis"/>
    <property type="evidence" value="ECO:0007669"/>
    <property type="project" value="TreeGrafter"/>
</dbReference>
<evidence type="ECO:0000313" key="3">
    <source>
        <dbReference type="Proteomes" id="UP000487649"/>
    </source>
</evidence>
<name>A0A173RPY7_9FIRM</name>